<dbReference type="AlphaFoldDB" id="A0AA37LWF8"/>
<reference evidence="2 3" key="1">
    <citation type="submission" date="2021-07" db="EMBL/GenBank/DDBJ databases">
        <title>Genome data of Colletotrichum spaethianum.</title>
        <authorList>
            <person name="Utami Y.D."/>
            <person name="Hiruma K."/>
        </authorList>
    </citation>
    <scope>NUCLEOTIDE SEQUENCE [LARGE SCALE GENOMIC DNA]</scope>
    <source>
        <strain evidence="2 3">MAFF 242679</strain>
    </source>
</reference>
<evidence type="ECO:0000256" key="1">
    <source>
        <dbReference type="SAM" id="MobiDB-lite"/>
    </source>
</evidence>
<proteinExistence type="predicted"/>
<sequence>MDDAAVARIRKARGDGAVSPCKNDQPRYEQDDFAKRAAMAAQANKDREPSNREQQGTQPSNGSKHEGGRQK</sequence>
<comment type="caution">
    <text evidence="2">The sequence shown here is derived from an EMBL/GenBank/DDBJ whole genome shotgun (WGS) entry which is preliminary data.</text>
</comment>
<feature type="compositionally biased region" description="Basic and acidic residues" evidence="1">
    <location>
        <begin position="24"/>
        <end position="35"/>
    </location>
</feature>
<keyword evidence="3" id="KW-1185">Reference proteome</keyword>
<accession>A0AA37LWF8</accession>
<dbReference type="EMBL" id="BPPX01000026">
    <property type="protein sequence ID" value="GJC87339.1"/>
    <property type="molecule type" value="Genomic_DNA"/>
</dbReference>
<evidence type="ECO:0000313" key="3">
    <source>
        <dbReference type="Proteomes" id="UP001055172"/>
    </source>
</evidence>
<protein>
    <submittedName>
        <fullName evidence="2">Uncharacterized protein</fullName>
    </submittedName>
</protein>
<gene>
    <name evidence="2" type="ORF">ColLi_10177</name>
</gene>
<name>A0AA37LWF8_9PEZI</name>
<dbReference type="Proteomes" id="UP001055172">
    <property type="component" value="Unassembled WGS sequence"/>
</dbReference>
<feature type="compositionally biased region" description="Polar residues" evidence="1">
    <location>
        <begin position="52"/>
        <end position="62"/>
    </location>
</feature>
<organism evidence="2 3">
    <name type="scientific">Colletotrichum liriopes</name>
    <dbReference type="NCBI Taxonomy" id="708192"/>
    <lineage>
        <taxon>Eukaryota</taxon>
        <taxon>Fungi</taxon>
        <taxon>Dikarya</taxon>
        <taxon>Ascomycota</taxon>
        <taxon>Pezizomycotina</taxon>
        <taxon>Sordariomycetes</taxon>
        <taxon>Hypocreomycetidae</taxon>
        <taxon>Glomerellales</taxon>
        <taxon>Glomerellaceae</taxon>
        <taxon>Colletotrichum</taxon>
        <taxon>Colletotrichum spaethianum species complex</taxon>
    </lineage>
</organism>
<evidence type="ECO:0000313" key="2">
    <source>
        <dbReference type="EMBL" id="GJC87339.1"/>
    </source>
</evidence>
<feature type="region of interest" description="Disordered" evidence="1">
    <location>
        <begin position="1"/>
        <end position="71"/>
    </location>
</feature>